<dbReference type="EMBL" id="OY660884">
    <property type="protein sequence ID" value="CAJ1082866.1"/>
    <property type="molecule type" value="Genomic_DNA"/>
</dbReference>
<dbReference type="InterPro" id="IPR003961">
    <property type="entry name" value="FN3_dom"/>
</dbReference>
<keyword evidence="7" id="KW-0677">Repeat</keyword>
<dbReference type="Pfam" id="PF07974">
    <property type="entry name" value="EGF_2"/>
    <property type="match status" value="1"/>
</dbReference>
<feature type="compositionally biased region" description="Basic and acidic residues" evidence="12">
    <location>
        <begin position="1530"/>
        <end position="1554"/>
    </location>
</feature>
<evidence type="ECO:0000256" key="12">
    <source>
        <dbReference type="SAM" id="MobiDB-lite"/>
    </source>
</evidence>
<protein>
    <submittedName>
        <fullName evidence="17">Tenascin-like isoform X1</fullName>
    </submittedName>
</protein>
<feature type="compositionally biased region" description="Low complexity" evidence="12">
    <location>
        <begin position="1116"/>
        <end position="1139"/>
    </location>
</feature>
<evidence type="ECO:0000256" key="11">
    <source>
        <dbReference type="SAM" id="Coils"/>
    </source>
</evidence>
<feature type="compositionally biased region" description="Pro residues" evidence="12">
    <location>
        <begin position="1145"/>
        <end position="1164"/>
    </location>
</feature>
<dbReference type="SMART" id="SM00181">
    <property type="entry name" value="EGF"/>
    <property type="match status" value="14"/>
</dbReference>
<feature type="region of interest" description="Disordered" evidence="12">
    <location>
        <begin position="1107"/>
        <end position="1684"/>
    </location>
</feature>
<dbReference type="PANTHER" id="PTHR46708:SF1">
    <property type="entry name" value="TENASCIN"/>
    <property type="match status" value="1"/>
</dbReference>
<dbReference type="Gene3D" id="3.90.215.10">
    <property type="entry name" value="Gamma Fibrinogen, chain A, domain 1"/>
    <property type="match status" value="1"/>
</dbReference>
<dbReference type="GO" id="GO:0031175">
    <property type="term" value="P:neuron projection development"/>
    <property type="evidence" value="ECO:0007669"/>
    <property type="project" value="TreeGrafter"/>
</dbReference>
<evidence type="ECO:0000256" key="7">
    <source>
        <dbReference type="ARBA" id="ARBA00022737"/>
    </source>
</evidence>
<feature type="region of interest" description="Disordered" evidence="12">
    <location>
        <begin position="1712"/>
        <end position="1759"/>
    </location>
</feature>
<sequence length="2291" mass="243959">MSPSLLLVLLLAAPALLTPLTSQELEVRGQRTPRDTKQDSIKVVISEGCADQGDSSDVTQGGKEIDLSPGSPLVLTHKIKLVPSGSGSGSGSCGCEADFASLRERLERLEREVSNLREKCGGAEGGCCTSKESKGASCSIKPGDGECPNECSDQGRCVNGKCVCFSGFSGPDCSQSNCPGNCNNKGKCVNGQCVCDPGFTGPDCSQGGCPDNCNNKGRCVNGQCVCDSGFTGPSCSDKSCPGNCNNRGRCIDGKCVCNPGFTGPDCSKRGCPDNCNNRGRCVNGRCVCQSGFSGADCSETGCPGNCNNKGRCVDGECVCDEGFGGPDCSEIICLNDCYDRGKCVNGQCVCDEGFTGEDCSETACPGNCNNRGRCVNGQCVCDAGFAGEDCSEAACPGNCNNRGRCVNGKCVCNAGFTGDDCSEKACPGNCKNRGRCVNGKCVCDDGFTGEDCSEKACPGNCKNRGRCVNGQCVCDDGFTGEDCSEKACPGNCNNRGRCVNGQCVCNDGFTGKDCSEKACPANCSNQGKCVNGKCVCDVGFAGPDCAAKGCPGNCSNKGRCVKGKCICRRGFTGPDCSQCEEGMTGPNCDTAMSGVSQLSTRDITETSATLVWTPPPVRYETYYITFTSQKESDQQINVKVDGSLTTFTQTGLAAGQEYTASITGEIDGRRGAESTAEFMTLISGPSNLQVVKTTTTSAVVQWEQSQGEIDRYRLTVTPSDGAGRSKEMTVPAGRDSAHIQELEAGRLYDITLVAEKGASQSGPAVTQVTPGSTLPRRTAAAVTLQVTAAPRQDVRGRDEESRPSAETRVFDRQGQRGGESERGSGKDRLIDGSKKDSTASLITRTKPYPSKKVATNGTRPAERPAVSKKPNVPGPFRSNTTRVIPGGRKIGPGPLKKLPVGQKKKVPIPAKRPQPGVPTAGNRTTALKVTDPSKEAPSTDKTDAKNPTVISGTDSTTERESSSEGPSFTVGSKEQPDVGKDGQGNDTASVSSEPTGTVQSQDKKCLNKIKVTHVRLPVKDRGSGCRGGGQVLAGKIPDSHLTSSETDESPDLDYTPDPLHKLLTDTFDSLNITTFAVHLSKTSDLSTEAETVREQILDGLKPLSTFRSSSTAEADSQQPPHSTSSQSSPSHGPSSSSQTNLIPSLPVPSPLSPLPQSSPSPSSPSSPSSAAHSSPEKSGSSESAEAKTEHIKSTVSVASPEEEGGPPTSPRGRMHPHLPRPTDPAHGRTKTGQLQNNNNQNLRVPQRPVFYSNLNLRRKAETKHPSTGELPSTASPSSSEESLSGEVTGPVRPSSGDKDKTTAPASSGAEQDQTKISTERGKPPFRRVPPKGGYPRRTSQNFGPFNRTRPNQRLLPPPARPLKPVSETKEEQLPSSEPPAPSSSPPVSEVSNKAEETVPREEVNSDKGGLRVSTTVMTTEFNRTLRGNGGPSSHRPGNVGPFRRPVYGGRFLNRNQTNLRPPYRGPLRKPLPTRTLNGGSSIPAEGPTNQLEKQTADQIPEIPSGGQDSPTSPKGVQIRPSGRQDTAEVVPRDQIHGRDSDGKPEIHSPERRGDTLIQAPKLGAEETKIRDPNSDQREEKVSGGENAGGTSQGGPTTKGLDSGDPDHKPVTFSRRPSPTRGTATQHQSRLRPYLSGGLRRDNTRPNNTAKGGLYSKTAASRPPTGVNVSSPGVTREPLDNVGVTNRSLDRFTLVWDSPEGKYKNFVVTRSKVEKTKSPEKTGRKTDRGEEPGESEREDGGGEETSTTDKPLTESDKPFREVLPGSARSFLFEDLPPKTDYTVTLLGKGPGILSRLHKLVISTGPEPPTDIVFSELTENSLTVSWTKPKSPVSGFKVTYTHVEEGEPVSVSVDSGDSSVGLSKLSPGSTYEVNIISVLGLDESDPLKDVVTTLPDPPTDLRAVNVTDSTALLLWRPALAAVDKYVIVYGAGTDSELRISVSGNAAEQQLSGLEGSTTYTVTITSQLGSQESSKATTSFTTTGGSGGDGDGPRDLLADNVTPRTATLSWKPPSKPVGSYRLTYRTEDQDMKEVTVDGSLTKFNLSRLHPGSKYTVQLQAENGGVYTTAISTEFTTGTLRFPFPTDCSQELLNGIRISGELEIFPQGKQGRTMMVFCDMETDGGGWTVFQRRKDGSVDFFRGWKDYTKGFGDLSGEFWLGLENLHNLTTMTKMNLRVDMRDGAESVFAKYSTFEVARRNYKLSVGGYSGTAGDSLSYHNNRLFSTKDRDPTPFITRCAMSYRAGWWYKNCHEANLNGLYGIDVKHQGIIWTTWKGKEHSIQFVEMKMRPASFRG</sequence>
<evidence type="ECO:0000256" key="13">
    <source>
        <dbReference type="SAM" id="SignalP"/>
    </source>
</evidence>
<feature type="domain" description="Fibronectin type-III" evidence="15">
    <location>
        <begin position="1989"/>
        <end position="2078"/>
    </location>
</feature>
<dbReference type="Proteomes" id="UP001178508">
    <property type="component" value="Chromosome 21"/>
</dbReference>
<feature type="region of interest" description="Disordered" evidence="12">
    <location>
        <begin position="1968"/>
        <end position="1996"/>
    </location>
</feature>
<dbReference type="PROSITE" id="PS01186">
    <property type="entry name" value="EGF_2"/>
    <property type="match status" value="3"/>
</dbReference>
<dbReference type="PROSITE" id="PS00514">
    <property type="entry name" value="FIBRINOGEN_C_1"/>
    <property type="match status" value="1"/>
</dbReference>
<comment type="caution">
    <text evidence="10">Lacks conserved residue(s) required for the propagation of feature annotation.</text>
</comment>
<evidence type="ECO:0000259" key="16">
    <source>
        <dbReference type="PROSITE" id="PS51406"/>
    </source>
</evidence>
<accession>A0AAV1HA85</accession>
<gene>
    <name evidence="17" type="ORF">XNOV1_A008251</name>
</gene>
<organism evidence="17 18">
    <name type="scientific">Xyrichtys novacula</name>
    <name type="common">Pearly razorfish</name>
    <name type="synonym">Hemipteronotus novacula</name>
    <dbReference type="NCBI Taxonomy" id="13765"/>
    <lineage>
        <taxon>Eukaryota</taxon>
        <taxon>Metazoa</taxon>
        <taxon>Chordata</taxon>
        <taxon>Craniata</taxon>
        <taxon>Vertebrata</taxon>
        <taxon>Euteleostomi</taxon>
        <taxon>Actinopterygii</taxon>
        <taxon>Neopterygii</taxon>
        <taxon>Teleostei</taxon>
        <taxon>Neoteleostei</taxon>
        <taxon>Acanthomorphata</taxon>
        <taxon>Eupercaria</taxon>
        <taxon>Labriformes</taxon>
        <taxon>Labridae</taxon>
        <taxon>Xyrichtys</taxon>
    </lineage>
</organism>
<evidence type="ECO:0000259" key="15">
    <source>
        <dbReference type="PROSITE" id="PS50853"/>
    </source>
</evidence>
<dbReference type="InterPro" id="IPR036116">
    <property type="entry name" value="FN3_sf"/>
</dbReference>
<comment type="similarity">
    <text evidence="2">Belongs to the tenascin family.</text>
</comment>
<evidence type="ECO:0000256" key="8">
    <source>
        <dbReference type="ARBA" id="ARBA00023157"/>
    </source>
</evidence>
<evidence type="ECO:0000256" key="2">
    <source>
        <dbReference type="ARBA" id="ARBA00008673"/>
    </source>
</evidence>
<dbReference type="GO" id="GO:0030155">
    <property type="term" value="P:regulation of cell adhesion"/>
    <property type="evidence" value="ECO:0007669"/>
    <property type="project" value="TreeGrafter"/>
</dbReference>
<dbReference type="Gene3D" id="2.10.25.10">
    <property type="entry name" value="Laminin"/>
    <property type="match status" value="14"/>
</dbReference>
<evidence type="ECO:0000256" key="5">
    <source>
        <dbReference type="ARBA" id="ARBA00022536"/>
    </source>
</evidence>
<evidence type="ECO:0000256" key="4">
    <source>
        <dbReference type="ARBA" id="ARBA00022530"/>
    </source>
</evidence>
<feature type="disulfide bond" evidence="10">
    <location>
        <begin position="240"/>
        <end position="250"/>
    </location>
</feature>
<feature type="compositionally biased region" description="Polar residues" evidence="12">
    <location>
        <begin position="984"/>
        <end position="1000"/>
    </location>
</feature>
<reference evidence="17" key="1">
    <citation type="submission" date="2023-08" db="EMBL/GenBank/DDBJ databases">
        <authorList>
            <person name="Alioto T."/>
            <person name="Alioto T."/>
            <person name="Gomez Garrido J."/>
        </authorList>
    </citation>
    <scope>NUCLEOTIDE SEQUENCE</scope>
</reference>
<feature type="compositionally biased region" description="Polar residues" evidence="12">
    <location>
        <begin position="1614"/>
        <end position="1627"/>
    </location>
</feature>
<dbReference type="InterPro" id="IPR036056">
    <property type="entry name" value="Fibrinogen-like_C"/>
</dbReference>
<feature type="compositionally biased region" description="Basic and acidic residues" evidence="12">
    <location>
        <begin position="1712"/>
        <end position="1739"/>
    </location>
</feature>
<feature type="domain" description="EGF-like" evidence="14">
    <location>
        <begin position="236"/>
        <end position="267"/>
    </location>
</feature>
<keyword evidence="8 10" id="KW-1015">Disulfide bond</keyword>
<keyword evidence="11" id="KW-0175">Coiled coil</keyword>
<dbReference type="CDD" id="cd00054">
    <property type="entry name" value="EGF_CA"/>
    <property type="match status" value="7"/>
</dbReference>
<keyword evidence="5 10" id="KW-0245">EGF-like domain</keyword>
<feature type="compositionally biased region" description="Polar residues" evidence="12">
    <location>
        <begin position="1412"/>
        <end position="1422"/>
    </location>
</feature>
<dbReference type="InterPro" id="IPR014716">
    <property type="entry name" value="Fibrinogen_a/b/g_C_1"/>
</dbReference>
<dbReference type="CDD" id="cd00063">
    <property type="entry name" value="FN3"/>
    <property type="match status" value="5"/>
</dbReference>
<dbReference type="InterPro" id="IPR002181">
    <property type="entry name" value="Fibrinogen_a/b/g_C_dom"/>
</dbReference>
<dbReference type="Pfam" id="PF00147">
    <property type="entry name" value="Fibrinogen_C"/>
    <property type="match status" value="1"/>
</dbReference>
<dbReference type="Pfam" id="PF23106">
    <property type="entry name" value="EGF_Teneurin"/>
    <property type="match status" value="2"/>
</dbReference>
<feature type="domain" description="Fibronectin type-III" evidence="15">
    <location>
        <begin position="684"/>
        <end position="776"/>
    </location>
</feature>
<evidence type="ECO:0000256" key="3">
    <source>
        <dbReference type="ARBA" id="ARBA00022525"/>
    </source>
</evidence>
<dbReference type="SUPFAM" id="SSF49265">
    <property type="entry name" value="Fibronectin type III"/>
    <property type="match status" value="5"/>
</dbReference>
<dbReference type="Pfam" id="PF00041">
    <property type="entry name" value="fn3"/>
    <property type="match status" value="5"/>
</dbReference>
<feature type="compositionally biased region" description="Basic and acidic residues" evidence="12">
    <location>
        <begin position="1750"/>
        <end position="1759"/>
    </location>
</feature>
<dbReference type="InterPro" id="IPR013783">
    <property type="entry name" value="Ig-like_fold"/>
</dbReference>
<keyword evidence="6 13" id="KW-0732">Signal</keyword>
<feature type="region of interest" description="Disordered" evidence="12">
    <location>
        <begin position="758"/>
        <end position="777"/>
    </location>
</feature>
<proteinExistence type="inferred from homology"/>
<feature type="compositionally biased region" description="Polar residues" evidence="12">
    <location>
        <begin position="1303"/>
        <end position="1316"/>
    </location>
</feature>
<evidence type="ECO:0000259" key="14">
    <source>
        <dbReference type="PROSITE" id="PS50026"/>
    </source>
</evidence>
<feature type="coiled-coil region" evidence="11">
    <location>
        <begin position="99"/>
        <end position="126"/>
    </location>
</feature>
<dbReference type="GO" id="GO:0005615">
    <property type="term" value="C:extracellular space"/>
    <property type="evidence" value="ECO:0007669"/>
    <property type="project" value="TreeGrafter"/>
</dbReference>
<feature type="disulfide bond" evidence="10">
    <location>
        <begin position="257"/>
        <end position="266"/>
    </location>
</feature>
<feature type="domain" description="Fibronectin type-III" evidence="15">
    <location>
        <begin position="1806"/>
        <end position="1895"/>
    </location>
</feature>
<feature type="region of interest" description="Disordered" evidence="12">
    <location>
        <begin position="786"/>
        <end position="1003"/>
    </location>
</feature>
<feature type="compositionally biased region" description="Basic and acidic residues" evidence="12">
    <location>
        <begin position="792"/>
        <end position="837"/>
    </location>
</feature>
<dbReference type="InterPro" id="IPR002049">
    <property type="entry name" value="LE_dom"/>
</dbReference>
<keyword evidence="3" id="KW-0964">Secreted</keyword>
<keyword evidence="4" id="KW-0272">Extracellular matrix</keyword>
<feature type="domain" description="Fibronectin type-III" evidence="15">
    <location>
        <begin position="594"/>
        <end position="683"/>
    </location>
</feature>
<feature type="region of interest" description="Disordered" evidence="12">
    <location>
        <begin position="1019"/>
        <end position="1057"/>
    </location>
</feature>
<dbReference type="PROSITE" id="PS51406">
    <property type="entry name" value="FIBRINOGEN_C_2"/>
    <property type="match status" value="1"/>
</dbReference>
<dbReference type="InterPro" id="IPR013111">
    <property type="entry name" value="EGF_extracell"/>
</dbReference>
<evidence type="ECO:0000256" key="1">
    <source>
        <dbReference type="ARBA" id="ARBA00004498"/>
    </source>
</evidence>
<feature type="compositionally biased region" description="Basic and acidic residues" evidence="12">
    <location>
        <begin position="931"/>
        <end position="944"/>
    </location>
</feature>
<feature type="compositionally biased region" description="Low complexity" evidence="12">
    <location>
        <begin position="1268"/>
        <end position="1286"/>
    </location>
</feature>
<dbReference type="FunFam" id="2.60.40.10:FF:000099">
    <property type="entry name" value="Fibronectin 1"/>
    <property type="match status" value="1"/>
</dbReference>
<keyword evidence="9" id="KW-0325">Glycoprotein</keyword>
<dbReference type="Pfam" id="PF25024">
    <property type="entry name" value="EGF_TEN"/>
    <property type="match status" value="2"/>
</dbReference>
<dbReference type="PANTHER" id="PTHR46708">
    <property type="entry name" value="TENASCIN"/>
    <property type="match status" value="1"/>
</dbReference>
<keyword evidence="18" id="KW-1185">Reference proteome</keyword>
<feature type="compositionally biased region" description="Basic and acidic residues" evidence="12">
    <location>
        <begin position="1392"/>
        <end position="1409"/>
    </location>
</feature>
<dbReference type="FunFam" id="3.90.215.10:FF:000001">
    <property type="entry name" value="Tenascin isoform 1"/>
    <property type="match status" value="1"/>
</dbReference>
<dbReference type="Gene3D" id="2.60.40.10">
    <property type="entry name" value="Immunoglobulins"/>
    <property type="match status" value="6"/>
</dbReference>
<dbReference type="InterPro" id="IPR050991">
    <property type="entry name" value="ECM_Regulatory_Proteins"/>
</dbReference>
<dbReference type="SMART" id="SM00060">
    <property type="entry name" value="FN3"/>
    <property type="match status" value="5"/>
</dbReference>
<evidence type="ECO:0000256" key="10">
    <source>
        <dbReference type="PROSITE-ProRule" id="PRU00076"/>
    </source>
</evidence>
<feature type="compositionally biased region" description="Basic and acidic residues" evidence="12">
    <location>
        <begin position="1563"/>
        <end position="1582"/>
    </location>
</feature>
<feature type="signal peptide" evidence="13">
    <location>
        <begin position="1"/>
        <end position="22"/>
    </location>
</feature>
<feature type="disulfide bond" evidence="10">
    <location>
        <begin position="178"/>
        <end position="188"/>
    </location>
</feature>
<comment type="subcellular location">
    <subcellularLocation>
        <location evidence="1">Secreted</location>
        <location evidence="1">Extracellular space</location>
        <location evidence="1">Extracellular matrix</location>
    </subcellularLocation>
</comment>
<feature type="domain" description="Fibrinogen C-terminal" evidence="16">
    <location>
        <begin position="2075"/>
        <end position="2288"/>
    </location>
</feature>
<evidence type="ECO:0000313" key="17">
    <source>
        <dbReference type="EMBL" id="CAJ1082866.1"/>
    </source>
</evidence>
<dbReference type="InterPro" id="IPR000742">
    <property type="entry name" value="EGF"/>
</dbReference>
<dbReference type="PROSITE" id="PS00022">
    <property type="entry name" value="EGF_1"/>
    <property type="match status" value="4"/>
</dbReference>
<name>A0AAV1HA85_XYRNO</name>
<feature type="domain" description="Fibronectin type-III" evidence="15">
    <location>
        <begin position="1896"/>
        <end position="1983"/>
    </location>
</feature>
<feature type="compositionally biased region" description="Low complexity" evidence="12">
    <location>
        <begin position="1233"/>
        <end position="1242"/>
    </location>
</feature>
<evidence type="ECO:0000256" key="6">
    <source>
        <dbReference type="ARBA" id="ARBA00022729"/>
    </source>
</evidence>
<feature type="compositionally biased region" description="Polar residues" evidence="12">
    <location>
        <begin position="1487"/>
        <end position="1497"/>
    </location>
</feature>
<dbReference type="PROSITE" id="PS50853">
    <property type="entry name" value="FN3"/>
    <property type="match status" value="5"/>
</dbReference>
<feature type="chain" id="PRO_5043830335" evidence="13">
    <location>
        <begin position="23"/>
        <end position="2291"/>
    </location>
</feature>
<evidence type="ECO:0000313" key="18">
    <source>
        <dbReference type="Proteomes" id="UP001178508"/>
    </source>
</evidence>
<dbReference type="SUPFAM" id="SSF56496">
    <property type="entry name" value="Fibrinogen C-terminal domain-like"/>
    <property type="match status" value="1"/>
</dbReference>
<feature type="compositionally biased region" description="Polar residues" evidence="12">
    <location>
        <begin position="758"/>
        <end position="772"/>
    </location>
</feature>
<dbReference type="FunFam" id="2.10.25.10:FF:000001">
    <property type="entry name" value="Tenascin C"/>
    <property type="match status" value="14"/>
</dbReference>
<feature type="disulfide bond" evidence="10">
    <location>
        <begin position="195"/>
        <end position="204"/>
    </location>
</feature>
<evidence type="ECO:0000256" key="9">
    <source>
        <dbReference type="ARBA" id="ARBA00023180"/>
    </source>
</evidence>
<feature type="compositionally biased region" description="Low complexity" evidence="12">
    <location>
        <begin position="1165"/>
        <end position="1183"/>
    </location>
</feature>
<dbReference type="PROSITE" id="PS50026">
    <property type="entry name" value="EGF_3"/>
    <property type="match status" value="2"/>
</dbReference>
<dbReference type="CDD" id="cd00087">
    <property type="entry name" value="FReD"/>
    <property type="match status" value="1"/>
</dbReference>
<feature type="domain" description="EGF-like" evidence="14">
    <location>
        <begin position="174"/>
        <end position="205"/>
    </location>
</feature>
<dbReference type="SMART" id="SM00186">
    <property type="entry name" value="FBG"/>
    <property type="match status" value="1"/>
</dbReference>
<dbReference type="InterPro" id="IPR020837">
    <property type="entry name" value="Fibrinogen_CS"/>
</dbReference>
<dbReference type="CDD" id="cd00055">
    <property type="entry name" value="EGF_Lam"/>
    <property type="match status" value="1"/>
</dbReference>